<dbReference type="PROSITE" id="PS00108">
    <property type="entry name" value="PROTEIN_KINASE_ST"/>
    <property type="match status" value="1"/>
</dbReference>
<dbReference type="FunFam" id="3.30.200.20:FF:000035">
    <property type="entry name" value="Serine/threonine protein kinase Stk1"/>
    <property type="match status" value="1"/>
</dbReference>
<accession>A0A653EJS2</accession>
<comment type="catalytic activity">
    <reaction evidence="7">
        <text>L-threonyl-[protein] + ATP = O-phospho-L-threonyl-[protein] + ADP + H(+)</text>
        <dbReference type="Rhea" id="RHEA:46608"/>
        <dbReference type="Rhea" id="RHEA-COMP:11060"/>
        <dbReference type="Rhea" id="RHEA-COMP:11605"/>
        <dbReference type="ChEBI" id="CHEBI:15378"/>
        <dbReference type="ChEBI" id="CHEBI:30013"/>
        <dbReference type="ChEBI" id="CHEBI:30616"/>
        <dbReference type="ChEBI" id="CHEBI:61977"/>
        <dbReference type="ChEBI" id="CHEBI:456216"/>
        <dbReference type="EC" id="2.7.11.1"/>
    </reaction>
</comment>
<dbReference type="EC" id="2.7.11.1" evidence="1"/>
<dbReference type="GO" id="GO:0005524">
    <property type="term" value="F:ATP binding"/>
    <property type="evidence" value="ECO:0007669"/>
    <property type="project" value="UniProtKB-KW"/>
</dbReference>
<dbReference type="CDD" id="cd14014">
    <property type="entry name" value="STKc_PknB_like"/>
    <property type="match status" value="1"/>
</dbReference>
<name>A0A653EJS2_MYCKA</name>
<evidence type="ECO:0000256" key="9">
    <source>
        <dbReference type="SAM" id="Phobius"/>
    </source>
</evidence>
<proteinExistence type="predicted"/>
<dbReference type="InterPro" id="IPR008271">
    <property type="entry name" value="Ser/Thr_kinase_AS"/>
</dbReference>
<dbReference type="Gene3D" id="3.30.200.20">
    <property type="entry name" value="Phosphorylase Kinase, domain 1"/>
    <property type="match status" value="1"/>
</dbReference>
<evidence type="ECO:0000256" key="6">
    <source>
        <dbReference type="ARBA" id="ARBA00022840"/>
    </source>
</evidence>
<keyword evidence="9" id="KW-1133">Transmembrane helix</keyword>
<evidence type="ECO:0000259" key="10">
    <source>
        <dbReference type="PROSITE" id="PS50011"/>
    </source>
</evidence>
<keyword evidence="9" id="KW-0472">Membrane</keyword>
<protein>
    <recommendedName>
        <fullName evidence="1">non-specific serine/threonine protein kinase</fullName>
        <ecNumber evidence="1">2.7.11.1</ecNumber>
    </recommendedName>
</protein>
<dbReference type="InterPro" id="IPR011009">
    <property type="entry name" value="Kinase-like_dom_sf"/>
</dbReference>
<comment type="catalytic activity">
    <reaction evidence="8">
        <text>L-seryl-[protein] + ATP = O-phospho-L-seryl-[protein] + ADP + H(+)</text>
        <dbReference type="Rhea" id="RHEA:17989"/>
        <dbReference type="Rhea" id="RHEA-COMP:9863"/>
        <dbReference type="Rhea" id="RHEA-COMP:11604"/>
        <dbReference type="ChEBI" id="CHEBI:15378"/>
        <dbReference type="ChEBI" id="CHEBI:29999"/>
        <dbReference type="ChEBI" id="CHEBI:30616"/>
        <dbReference type="ChEBI" id="CHEBI:83421"/>
        <dbReference type="ChEBI" id="CHEBI:456216"/>
        <dbReference type="EC" id="2.7.11.1"/>
    </reaction>
</comment>
<evidence type="ECO:0000256" key="3">
    <source>
        <dbReference type="ARBA" id="ARBA00022679"/>
    </source>
</evidence>
<dbReference type="Pfam" id="PF00069">
    <property type="entry name" value="Pkinase"/>
    <property type="match status" value="1"/>
</dbReference>
<feature type="domain" description="Protein kinase" evidence="10">
    <location>
        <begin position="34"/>
        <end position="300"/>
    </location>
</feature>
<keyword evidence="9" id="KW-0812">Transmembrane</keyword>
<dbReference type="GO" id="GO:0080090">
    <property type="term" value="P:regulation of primary metabolic process"/>
    <property type="evidence" value="ECO:0007669"/>
    <property type="project" value="UniProtKB-ARBA"/>
</dbReference>
<keyword evidence="2" id="KW-0723">Serine/threonine-protein kinase</keyword>
<organism evidence="11">
    <name type="scientific">Mycobacterium kansasii</name>
    <dbReference type="NCBI Taxonomy" id="1768"/>
    <lineage>
        <taxon>Bacteria</taxon>
        <taxon>Bacillati</taxon>
        <taxon>Actinomycetota</taxon>
        <taxon>Actinomycetes</taxon>
        <taxon>Mycobacteriales</taxon>
        <taxon>Mycobacteriaceae</taxon>
        <taxon>Mycobacterium</taxon>
    </lineage>
</organism>
<evidence type="ECO:0000313" key="11">
    <source>
        <dbReference type="EMBL" id="VTO97814.1"/>
    </source>
</evidence>
<evidence type="ECO:0000256" key="4">
    <source>
        <dbReference type="ARBA" id="ARBA00022741"/>
    </source>
</evidence>
<dbReference type="GO" id="GO:0004674">
    <property type="term" value="F:protein serine/threonine kinase activity"/>
    <property type="evidence" value="ECO:0007669"/>
    <property type="project" value="UniProtKB-KW"/>
</dbReference>
<dbReference type="AlphaFoldDB" id="A0A653EJS2"/>
<evidence type="ECO:0000256" key="2">
    <source>
        <dbReference type="ARBA" id="ARBA00022527"/>
    </source>
</evidence>
<dbReference type="PANTHER" id="PTHR43289:SF6">
    <property type="entry name" value="SERINE_THREONINE-PROTEIN KINASE NEKL-3"/>
    <property type="match status" value="1"/>
</dbReference>
<evidence type="ECO:0000256" key="5">
    <source>
        <dbReference type="ARBA" id="ARBA00022777"/>
    </source>
</evidence>
<sequence>MAGDGDGPECAVGPSCRTYDLAMALEVGQVFAGYTILRVLGAGGMGHVYLAAHPRLPREDALKVLPAELTDDPQYRARFMREAELAAVLSHPHIVGIHDRGEYHSHLWISMEYVAGTDAGRLLREHCPAGMPVDEALSIITAVASALDYAHHRGLLHRDVKPANILLTGPDGGPGRVFLADFGIARRIDDAAGLTRTNMAVGTVAYASPEQLMGKPIDGRADQYSLACTAFQLLTGAPPYGGSNLAVVIGQHVSAAPPSIGAYHPELTGLDPVFTTALAKEPAKRFSSCGEFADQLSRHLDGASRLIQAGVDAPSAAPARQRRAARPGVLISTLLGLALLVAGGVFAGAKLTRDRNPVATAGPLSGIFRSDFGAITGPDTAPDPADAATLTATYGLRSVCRSTKCVATASRLSGAPVTAPTLVFDQVGGRWVAVVLGSDQCRGAAAEFWQVVTLQPRPDGTLIGEYTAISGGACADKRTVTFTRTGELDVNSLPDPAGQPPRLASPAEALRGRYQLTRTFNDGTPQRQSYLTVRTDCLRSGDRCISYFHGPTGGLPLVFSGGNWTVDVEDDSTCAASGDTSRVKITARYSLPQPAQDPIRLLTGHGHQQQTGSCAIDADFDETFKRAGD</sequence>
<dbReference type="Gene3D" id="1.10.510.10">
    <property type="entry name" value="Transferase(Phosphotransferase) domain 1"/>
    <property type="match status" value="1"/>
</dbReference>
<evidence type="ECO:0000256" key="8">
    <source>
        <dbReference type="ARBA" id="ARBA00048679"/>
    </source>
</evidence>
<keyword evidence="4" id="KW-0547">Nucleotide-binding</keyword>
<keyword evidence="6" id="KW-0067">ATP-binding</keyword>
<dbReference type="PANTHER" id="PTHR43289">
    <property type="entry name" value="MITOGEN-ACTIVATED PROTEIN KINASE KINASE KINASE 20-RELATED"/>
    <property type="match status" value="1"/>
</dbReference>
<dbReference type="InterPro" id="IPR000719">
    <property type="entry name" value="Prot_kinase_dom"/>
</dbReference>
<keyword evidence="5 11" id="KW-0418">Kinase</keyword>
<dbReference type="PROSITE" id="PS50011">
    <property type="entry name" value="PROTEIN_KINASE_DOM"/>
    <property type="match status" value="1"/>
</dbReference>
<reference evidence="11" key="1">
    <citation type="submission" date="2019-05" db="EMBL/GenBank/DDBJ databases">
        <authorList>
            <person name="Naeem R."/>
            <person name="Antony C."/>
            <person name="Guan Q."/>
        </authorList>
    </citation>
    <scope>NUCLEOTIDE SEQUENCE</scope>
    <source>
        <strain evidence="11">3</strain>
    </source>
</reference>
<dbReference type="SMART" id="SM00220">
    <property type="entry name" value="S_TKc"/>
    <property type="match status" value="1"/>
</dbReference>
<feature type="transmembrane region" description="Helical" evidence="9">
    <location>
        <begin position="329"/>
        <end position="349"/>
    </location>
</feature>
<evidence type="ECO:0000256" key="7">
    <source>
        <dbReference type="ARBA" id="ARBA00047899"/>
    </source>
</evidence>
<dbReference type="EMBL" id="LR589256">
    <property type="protein sequence ID" value="VTO97814.1"/>
    <property type="molecule type" value="Genomic_DNA"/>
</dbReference>
<keyword evidence="3" id="KW-0808">Transferase</keyword>
<gene>
    <name evidence="11" type="primary">pknF_4</name>
    <name evidence="11" type="ORF">BIN_B_01045</name>
</gene>
<evidence type="ECO:0000256" key="1">
    <source>
        <dbReference type="ARBA" id="ARBA00012513"/>
    </source>
</evidence>
<dbReference type="SUPFAM" id="SSF56112">
    <property type="entry name" value="Protein kinase-like (PK-like)"/>
    <property type="match status" value="1"/>
</dbReference>